<feature type="transmembrane region" description="Helical" evidence="1">
    <location>
        <begin position="212"/>
        <end position="228"/>
    </location>
</feature>
<dbReference type="EMBL" id="JASGBQ010000007">
    <property type="protein sequence ID" value="MDI9242077.1"/>
    <property type="molecule type" value="Genomic_DNA"/>
</dbReference>
<evidence type="ECO:0000313" key="2">
    <source>
        <dbReference type="EMBL" id="MDI9242077.1"/>
    </source>
</evidence>
<name>A0AAP4BAU5_9FIRM</name>
<keyword evidence="3" id="KW-1185">Reference proteome</keyword>
<keyword evidence="1" id="KW-0472">Membrane</keyword>
<organism evidence="2 3">
    <name type="scientific">Fusibacillus kribbianus</name>
    <dbReference type="NCBI Taxonomy" id="3044208"/>
    <lineage>
        <taxon>Bacteria</taxon>
        <taxon>Bacillati</taxon>
        <taxon>Bacillota</taxon>
        <taxon>Clostridia</taxon>
        <taxon>Lachnospirales</taxon>
        <taxon>Lachnospiraceae</taxon>
        <taxon>Fusibacillus</taxon>
    </lineage>
</organism>
<protein>
    <submittedName>
        <fullName evidence="2">Uncharacterized protein</fullName>
    </submittedName>
</protein>
<keyword evidence="1" id="KW-1133">Transmembrane helix</keyword>
<reference evidence="2 3" key="1">
    <citation type="submission" date="2023-05" db="EMBL/GenBank/DDBJ databases">
        <title>[ruminococcus] sp. nov., isolated from a pig farm feces dump.</title>
        <authorList>
            <person name="Chang Y.-H."/>
        </authorList>
    </citation>
    <scope>NUCLEOTIDE SEQUENCE [LARGE SCALE GENOMIC DNA]</scope>
    <source>
        <strain evidence="2 3">YH-rum2234</strain>
    </source>
</reference>
<feature type="transmembrane region" description="Helical" evidence="1">
    <location>
        <begin position="306"/>
        <end position="328"/>
    </location>
</feature>
<feature type="transmembrane region" description="Helical" evidence="1">
    <location>
        <begin position="335"/>
        <end position="356"/>
    </location>
</feature>
<comment type="caution">
    <text evidence="2">The sequence shown here is derived from an EMBL/GenBank/DDBJ whole genome shotgun (WGS) entry which is preliminary data.</text>
</comment>
<feature type="transmembrane region" description="Helical" evidence="1">
    <location>
        <begin position="395"/>
        <end position="415"/>
    </location>
</feature>
<dbReference type="AlphaFoldDB" id="A0AAP4BAU5"/>
<keyword evidence="1" id="KW-0812">Transmembrane</keyword>
<accession>A0AAP4BAU5</accession>
<feature type="transmembrane region" description="Helical" evidence="1">
    <location>
        <begin position="652"/>
        <end position="678"/>
    </location>
</feature>
<feature type="transmembrane region" description="Helical" evidence="1">
    <location>
        <begin position="776"/>
        <end position="796"/>
    </location>
</feature>
<sequence>MAKLLYFEMKKLFSGKLMASLLLFLFLFNGLMVYRESQTKINWSYTKADVGRVYDSLEGMTALEAETYLAERIELLEAVDVWRQWADGSPEWNKDERQSFLDYHEELMEQYPDLDIEAGYLLYLRNFYSEQKLLNDMYDQVSAVAHYGEYLNGLEEEAKIMTSSSLFGNPGTFSYRNIEKTPPVYEHLKGTVLPAEDSEGVLLATESRITDLLLLCLIFILALSMLIGERDSGTLLLIKPAKKGYLETITAKLLTMLFLAVTGTMLFYGTDFLLAEWLLGLGSMDRPIQSVAGYLTSPYALTVGRYLVVFLITKVLTAVVYASLLFCLCTVCRNGVSACLSMGAVLLLEFVLYLTIGIHSWLSPLKVINLVCMADTTWFYGNYLNMNVFGYPVNVVPVCVGAAFMVAVLSCVISLRRFVTEASALSAENRVTAFVRARLKKRQKRGRGKLRIQVNLLGKEFYKVLVMERAWLLLVVFALLQWNSYRGFKTYMDSEEAFYRYYISWAEDVPLTEAARKYKEEDARFRQLDRAVSDGKKAYDAGELTYEEYMELTMELQATYNARQGFSRAVAQYEYVLSQVRAGEEAELFCTTGWENLLGPAGQREDVMNAGKLAFFLAVGLAAVFSVEKTTGMELLLKSSIRGRGSVCLRKYAVCILYGTAAFLLAFLPRYLVIFSAYGTAGLSAPLKSLSLLGDVSCHAPLWVYLVLVGVSRYLGMLAAVGLILWLSKRTGNMIHTILISVLFLLLPVFLFLMGLCGETYFSLLPMMTGYSMYRLTAGRIVYWCAVAAIGIWFYIQSYEEGSAS</sequence>
<evidence type="ECO:0000313" key="3">
    <source>
        <dbReference type="Proteomes" id="UP001300383"/>
    </source>
</evidence>
<feature type="transmembrane region" description="Helical" evidence="1">
    <location>
        <begin position="734"/>
        <end position="756"/>
    </location>
</feature>
<evidence type="ECO:0000256" key="1">
    <source>
        <dbReference type="SAM" id="Phobius"/>
    </source>
</evidence>
<proteinExistence type="predicted"/>
<dbReference type="RefSeq" id="WP_283230581.1">
    <property type="nucleotide sequence ID" value="NZ_JASGBQ010000007.1"/>
</dbReference>
<gene>
    <name evidence="2" type="ORF">QJ036_06235</name>
</gene>
<dbReference type="Proteomes" id="UP001300383">
    <property type="component" value="Unassembled WGS sequence"/>
</dbReference>
<dbReference type="Pfam" id="PF12679">
    <property type="entry name" value="ABC2_membrane_2"/>
    <property type="match status" value="1"/>
</dbReference>
<feature type="transmembrane region" description="Helical" evidence="1">
    <location>
        <begin position="702"/>
        <end position="727"/>
    </location>
</feature>
<feature type="transmembrane region" description="Helical" evidence="1">
    <location>
        <begin position="249"/>
        <end position="269"/>
    </location>
</feature>